<proteinExistence type="predicted"/>
<dbReference type="AlphaFoldDB" id="A0A0D5C424"/>
<dbReference type="STRING" id="1580092.NADRNF5_1607"/>
<evidence type="ECO:0000313" key="1">
    <source>
        <dbReference type="EMBL" id="AJW71288.1"/>
    </source>
</evidence>
<accession>A0A0D5C424</accession>
<reference evidence="1 2" key="2">
    <citation type="journal article" date="2016" name="ISME J.">
        <title>Physiological and genomic characterization of two novel marine thaumarchaeal strains indicates niche differentiation.</title>
        <authorList>
            <person name="Bayer B."/>
            <person name="Vojvoda J."/>
            <person name="Offre P."/>
            <person name="Alves R.J."/>
            <person name="Elisabeth N.H."/>
            <person name="Garcia J.A."/>
            <person name="Volland J.M."/>
            <person name="Srivastava A."/>
            <person name="Schleper C."/>
            <person name="Herndl G.J."/>
        </authorList>
    </citation>
    <scope>NUCLEOTIDE SEQUENCE [LARGE SCALE GENOMIC DNA]</scope>
    <source>
        <strain evidence="1 2">NF5</strain>
    </source>
</reference>
<dbReference type="HOGENOM" id="CLU_3002970_0_0_2"/>
<keyword evidence="2" id="KW-1185">Reference proteome</keyword>
<gene>
    <name evidence="1" type="ORF">NADRNF5_1607</name>
</gene>
<evidence type="ECO:0000313" key="2">
    <source>
        <dbReference type="Proteomes" id="UP000032408"/>
    </source>
</evidence>
<dbReference type="KEGG" id="nin:NADRNF5_1607"/>
<sequence>MLAYIKHTSFYSLFYFIRFVKKVYFFESNPEPRVWEKLVEKIDDEYVSDSPWELHE</sequence>
<protein>
    <submittedName>
        <fullName evidence="1">Uncharacterized protein</fullName>
    </submittedName>
</protein>
<dbReference type="EMBL" id="CP011070">
    <property type="protein sequence ID" value="AJW71288.1"/>
    <property type="molecule type" value="Genomic_DNA"/>
</dbReference>
<name>A0A0D5C424_9ARCH</name>
<reference evidence="2" key="1">
    <citation type="submission" date="2015-03" db="EMBL/GenBank/DDBJ databases">
        <title>Characterization of two novel Thaumarchaeota isolated from the Northern Adriatic Sea.</title>
        <authorList>
            <person name="Bayer B."/>
            <person name="Vojvoda J."/>
            <person name="Offre P."/>
            <person name="Srivastava A."/>
            <person name="Elisabeth N."/>
            <person name="Garcia J.A.L."/>
            <person name="Schleper C."/>
            <person name="Herndl G.J."/>
        </authorList>
    </citation>
    <scope>NUCLEOTIDE SEQUENCE [LARGE SCALE GENOMIC DNA]</scope>
    <source>
        <strain evidence="2">NF5</strain>
    </source>
</reference>
<dbReference type="Proteomes" id="UP000032408">
    <property type="component" value="Chromosome"/>
</dbReference>
<organism evidence="1 2">
    <name type="scientific">Nitrosopumilus adriaticus</name>
    <dbReference type="NCBI Taxonomy" id="1580092"/>
    <lineage>
        <taxon>Archaea</taxon>
        <taxon>Nitrososphaerota</taxon>
        <taxon>Nitrososphaeria</taxon>
        <taxon>Nitrosopumilales</taxon>
        <taxon>Nitrosopumilaceae</taxon>
        <taxon>Nitrosopumilus</taxon>
    </lineage>
</organism>